<comment type="caution">
    <text evidence="9">The sequence shown here is derived from an EMBL/GenBank/DDBJ whole genome shotgun (WGS) entry which is preliminary data.</text>
</comment>
<comment type="subcellular location">
    <subcellularLocation>
        <location evidence="1 7">Cell membrane</location>
        <topology evidence="1 7">Multi-pass membrane protein</topology>
    </subcellularLocation>
</comment>
<gene>
    <name evidence="9" type="ORF">F1189_16835</name>
</gene>
<evidence type="ECO:0000256" key="5">
    <source>
        <dbReference type="ARBA" id="ARBA00022989"/>
    </source>
</evidence>
<keyword evidence="6 7" id="KW-0472">Membrane</keyword>
<dbReference type="InterPro" id="IPR035906">
    <property type="entry name" value="MetI-like_sf"/>
</dbReference>
<feature type="domain" description="ABC transmembrane type-1" evidence="8">
    <location>
        <begin position="86"/>
        <end position="298"/>
    </location>
</feature>
<evidence type="ECO:0000256" key="4">
    <source>
        <dbReference type="ARBA" id="ARBA00022692"/>
    </source>
</evidence>
<feature type="transmembrane region" description="Helical" evidence="7">
    <location>
        <begin position="274"/>
        <end position="301"/>
    </location>
</feature>
<evidence type="ECO:0000256" key="1">
    <source>
        <dbReference type="ARBA" id="ARBA00004651"/>
    </source>
</evidence>
<reference evidence="9 10" key="1">
    <citation type="submission" date="2019-09" db="EMBL/GenBank/DDBJ databases">
        <title>Genome sequence of Rhodovastum atsumiense, a diverse member of the Acetobacteraceae family of non-sulfur purple photosynthetic bacteria.</title>
        <authorList>
            <person name="Meyer T."/>
            <person name="Kyndt J."/>
        </authorList>
    </citation>
    <scope>NUCLEOTIDE SEQUENCE [LARGE SCALE GENOMIC DNA]</scope>
    <source>
        <strain evidence="9 10">DSM 21279</strain>
    </source>
</reference>
<evidence type="ECO:0000313" key="9">
    <source>
        <dbReference type="EMBL" id="KAA5610959.1"/>
    </source>
</evidence>
<keyword evidence="10" id="KW-1185">Reference proteome</keyword>
<proteinExistence type="inferred from homology"/>
<evidence type="ECO:0000313" key="10">
    <source>
        <dbReference type="Proteomes" id="UP000325255"/>
    </source>
</evidence>
<sequence>MRRIPVLHAAPAPARRGGLQAENRRAARRFLAPAGFVLLLVAGWPLLRTVWLGFTDARLVSDQPPHFVGFENYAGLFADPGWWRAVGNTLIFALVSVAIETVLGLVIALVMNARMPGRGLVRAAVLVPWAIPTIVSAQLWNWMFNDIYGVINKVLLDLRLIGAPLAWTADPHLVLGAMILVDVWKTTPFVALLLLAGLQLVPEECYEAAAIDGAGPVQTFRLITLPLLRPALAVAVIFRLLDAMRVFDIIYVLTGNNENTMSMSMFARQRLVDFQDVGAGSAAATCLFLIIILLTALYIVVGRVRFDED</sequence>
<dbReference type="GO" id="GO:0055085">
    <property type="term" value="P:transmembrane transport"/>
    <property type="evidence" value="ECO:0007669"/>
    <property type="project" value="InterPro"/>
</dbReference>
<dbReference type="Pfam" id="PF00528">
    <property type="entry name" value="BPD_transp_1"/>
    <property type="match status" value="1"/>
</dbReference>
<accession>A0A5M6IST6</accession>
<feature type="transmembrane region" description="Helical" evidence="7">
    <location>
        <begin position="90"/>
        <end position="111"/>
    </location>
</feature>
<organism evidence="9 10">
    <name type="scientific">Rhodovastum atsumiense</name>
    <dbReference type="NCBI Taxonomy" id="504468"/>
    <lineage>
        <taxon>Bacteria</taxon>
        <taxon>Pseudomonadati</taxon>
        <taxon>Pseudomonadota</taxon>
        <taxon>Alphaproteobacteria</taxon>
        <taxon>Acetobacterales</taxon>
        <taxon>Acetobacteraceae</taxon>
        <taxon>Rhodovastum</taxon>
    </lineage>
</organism>
<dbReference type="AlphaFoldDB" id="A0A5M6IST6"/>
<dbReference type="CDD" id="cd06261">
    <property type="entry name" value="TM_PBP2"/>
    <property type="match status" value="1"/>
</dbReference>
<evidence type="ECO:0000256" key="7">
    <source>
        <dbReference type="RuleBase" id="RU363032"/>
    </source>
</evidence>
<protein>
    <submittedName>
        <fullName evidence="9">Sugar ABC transporter permease</fullName>
    </submittedName>
</protein>
<feature type="transmembrane region" description="Helical" evidence="7">
    <location>
        <begin position="30"/>
        <end position="47"/>
    </location>
</feature>
<keyword evidence="4 7" id="KW-0812">Transmembrane</keyword>
<evidence type="ECO:0000256" key="2">
    <source>
        <dbReference type="ARBA" id="ARBA00022448"/>
    </source>
</evidence>
<keyword evidence="3" id="KW-1003">Cell membrane</keyword>
<dbReference type="SUPFAM" id="SSF161098">
    <property type="entry name" value="MetI-like"/>
    <property type="match status" value="1"/>
</dbReference>
<dbReference type="GO" id="GO:0005886">
    <property type="term" value="C:plasma membrane"/>
    <property type="evidence" value="ECO:0007669"/>
    <property type="project" value="UniProtKB-SubCell"/>
</dbReference>
<keyword evidence="2 7" id="KW-0813">Transport</keyword>
<keyword evidence="5 7" id="KW-1133">Transmembrane helix</keyword>
<dbReference type="PANTHER" id="PTHR43005:SF2">
    <property type="entry name" value="INTEGRAL MEMBRANE SUGAR TRANSPORT PROTEIN"/>
    <property type="match status" value="1"/>
</dbReference>
<dbReference type="PROSITE" id="PS50928">
    <property type="entry name" value="ABC_TM1"/>
    <property type="match status" value="1"/>
</dbReference>
<comment type="similarity">
    <text evidence="7">Belongs to the binding-protein-dependent transport system permease family.</text>
</comment>
<dbReference type="InterPro" id="IPR000515">
    <property type="entry name" value="MetI-like"/>
</dbReference>
<evidence type="ECO:0000259" key="8">
    <source>
        <dbReference type="PROSITE" id="PS50928"/>
    </source>
</evidence>
<evidence type="ECO:0000256" key="6">
    <source>
        <dbReference type="ARBA" id="ARBA00023136"/>
    </source>
</evidence>
<evidence type="ECO:0000256" key="3">
    <source>
        <dbReference type="ARBA" id="ARBA00022475"/>
    </source>
</evidence>
<dbReference type="Proteomes" id="UP000325255">
    <property type="component" value="Unassembled WGS sequence"/>
</dbReference>
<feature type="transmembrane region" description="Helical" evidence="7">
    <location>
        <begin position="123"/>
        <end position="143"/>
    </location>
</feature>
<name>A0A5M6IST6_9PROT</name>
<dbReference type="Gene3D" id="1.10.3720.10">
    <property type="entry name" value="MetI-like"/>
    <property type="match status" value="1"/>
</dbReference>
<dbReference type="OrthoDB" id="9807047at2"/>
<dbReference type="PANTHER" id="PTHR43005">
    <property type="entry name" value="BLR7065 PROTEIN"/>
    <property type="match status" value="1"/>
</dbReference>
<dbReference type="EMBL" id="VWPK01000026">
    <property type="protein sequence ID" value="KAA5610959.1"/>
    <property type="molecule type" value="Genomic_DNA"/>
</dbReference>